<evidence type="ECO:0000256" key="1">
    <source>
        <dbReference type="SAM" id="MobiDB-lite"/>
    </source>
</evidence>
<dbReference type="RefSeq" id="WP_202854962.1">
    <property type="nucleotide sequence ID" value="NZ_JAEUGD010000014.1"/>
</dbReference>
<keyword evidence="3" id="KW-1185">Reference proteome</keyword>
<organism evidence="2 3">
    <name type="scientific">Fulvivirga marina</name>
    <dbReference type="NCBI Taxonomy" id="2494733"/>
    <lineage>
        <taxon>Bacteria</taxon>
        <taxon>Pseudomonadati</taxon>
        <taxon>Bacteroidota</taxon>
        <taxon>Cytophagia</taxon>
        <taxon>Cytophagales</taxon>
        <taxon>Fulvivirgaceae</taxon>
        <taxon>Fulvivirga</taxon>
    </lineage>
</organism>
<evidence type="ECO:0000313" key="2">
    <source>
        <dbReference type="EMBL" id="MBL6445416.1"/>
    </source>
</evidence>
<accession>A0A937FW49</accession>
<protein>
    <submittedName>
        <fullName evidence="2">Uncharacterized protein</fullName>
    </submittedName>
</protein>
<dbReference type="Gene3D" id="2.60.120.260">
    <property type="entry name" value="Galactose-binding domain-like"/>
    <property type="match status" value="1"/>
</dbReference>
<sequence length="332" mass="36071">MQRLFRISIIAALIGTWACSDDDTTTPSTPDNNYTGTGSVTQGMATTVTSNLLGCGRVAGIGTITDTDNNAWTVPADVNYTDSNFPFASEMNNPCSGVIYNSAAEAVAALDGSDIIELDATGEVITAYIFADNYFEMYINGTPVGKDNVPFTDFNSDIVRFKVKRPFTVAMLLVDWEENLGVGSENNRGFSYSPGDGGMVAVFADTNGNIIGTTDNTWKAQTFYTAPVKDLMCLSENGTKRLSTNCDAAGSNDGTSYYAVHWAIPSGWMNKDYDDSEWPAATTYTNDEIGVDNKSSYTNYTDIFDDANHNAQFIWSTNVVLDNEVIVRKTIQ</sequence>
<dbReference type="Proteomes" id="UP000614216">
    <property type="component" value="Unassembled WGS sequence"/>
</dbReference>
<dbReference type="EMBL" id="JAEUGD010000014">
    <property type="protein sequence ID" value="MBL6445416.1"/>
    <property type="molecule type" value="Genomic_DNA"/>
</dbReference>
<gene>
    <name evidence="2" type="ORF">JMN32_03805</name>
</gene>
<dbReference type="AlphaFoldDB" id="A0A937FW49"/>
<proteinExistence type="predicted"/>
<comment type="caution">
    <text evidence="2">The sequence shown here is derived from an EMBL/GenBank/DDBJ whole genome shotgun (WGS) entry which is preliminary data.</text>
</comment>
<feature type="region of interest" description="Disordered" evidence="1">
    <location>
        <begin position="21"/>
        <end position="40"/>
    </location>
</feature>
<evidence type="ECO:0000313" key="3">
    <source>
        <dbReference type="Proteomes" id="UP000614216"/>
    </source>
</evidence>
<reference evidence="2" key="1">
    <citation type="submission" date="2021-01" db="EMBL/GenBank/DDBJ databases">
        <title>Fulvivirga kasyanovii gen. nov., sp nov., a novel member of the phylum Bacteroidetes isolated from seawater in a mussel farm.</title>
        <authorList>
            <person name="Zhao L.-H."/>
            <person name="Wang Z.-J."/>
        </authorList>
    </citation>
    <scope>NUCLEOTIDE SEQUENCE</scope>
    <source>
        <strain evidence="2">29W222</strain>
    </source>
</reference>
<name>A0A937FW49_9BACT</name>